<evidence type="ECO:0000313" key="7">
    <source>
        <dbReference type="EMBL" id="OBR89081.1"/>
    </source>
</evidence>
<feature type="region of interest" description="Disordered" evidence="5">
    <location>
        <begin position="779"/>
        <end position="803"/>
    </location>
</feature>
<dbReference type="CDD" id="cd12226">
    <property type="entry name" value="RRM_NOL8"/>
    <property type="match status" value="1"/>
</dbReference>
<dbReference type="Gene3D" id="3.30.70.330">
    <property type="match status" value="1"/>
</dbReference>
<evidence type="ECO:0000313" key="9">
    <source>
        <dbReference type="Proteomes" id="UP000078595"/>
    </source>
</evidence>
<feature type="region of interest" description="Disordered" evidence="5">
    <location>
        <begin position="87"/>
        <end position="115"/>
    </location>
</feature>
<accession>A0A1A6AGB0</accession>
<feature type="compositionally biased region" description="Low complexity" evidence="5">
    <location>
        <begin position="600"/>
        <end position="619"/>
    </location>
</feature>
<name>A0A1A6AGB0_9TREE</name>
<dbReference type="GO" id="GO:0003723">
    <property type="term" value="F:RNA binding"/>
    <property type="evidence" value="ECO:0007669"/>
    <property type="project" value="UniProtKB-UniRule"/>
</dbReference>
<protein>
    <recommendedName>
        <fullName evidence="6">RRM domain-containing protein</fullName>
    </recommendedName>
</protein>
<evidence type="ECO:0000256" key="3">
    <source>
        <dbReference type="ARBA" id="ARBA00023242"/>
    </source>
</evidence>
<dbReference type="EMBL" id="KI894027">
    <property type="protein sequence ID" value="OBR89081.1"/>
    <property type="molecule type" value="Genomic_DNA"/>
</dbReference>
<dbReference type="GeneID" id="28964602"/>
<dbReference type="VEuPathDB" id="FungiDB:I303_00903"/>
<feature type="region of interest" description="Disordered" evidence="5">
    <location>
        <begin position="287"/>
        <end position="472"/>
    </location>
</feature>
<evidence type="ECO:0000256" key="1">
    <source>
        <dbReference type="ARBA" id="ARBA00004604"/>
    </source>
</evidence>
<dbReference type="Proteomes" id="UP000078595">
    <property type="component" value="Chromosome 1"/>
</dbReference>
<dbReference type="InterPro" id="IPR012677">
    <property type="entry name" value="Nucleotide-bd_a/b_plait_sf"/>
</dbReference>
<dbReference type="GO" id="GO:0005730">
    <property type="term" value="C:nucleolus"/>
    <property type="evidence" value="ECO:0007669"/>
    <property type="project" value="UniProtKB-SubCell"/>
</dbReference>
<dbReference type="PANTHER" id="PTHR48029">
    <property type="entry name" value="NUCLEOLAR PROTEIN 8"/>
    <property type="match status" value="1"/>
</dbReference>
<evidence type="ECO:0000313" key="8">
    <source>
        <dbReference type="EMBL" id="WWC58359.1"/>
    </source>
</evidence>
<dbReference type="Pfam" id="PF00076">
    <property type="entry name" value="RRM_1"/>
    <property type="match status" value="1"/>
</dbReference>
<dbReference type="InterPro" id="IPR035979">
    <property type="entry name" value="RBD_domain_sf"/>
</dbReference>
<feature type="compositionally biased region" description="Polar residues" evidence="5">
    <location>
        <begin position="372"/>
        <end position="388"/>
    </location>
</feature>
<feature type="compositionally biased region" description="Basic residues" evidence="5">
    <location>
        <begin position="858"/>
        <end position="872"/>
    </location>
</feature>
<keyword evidence="9" id="KW-1185">Reference proteome</keyword>
<evidence type="ECO:0000256" key="5">
    <source>
        <dbReference type="SAM" id="MobiDB-lite"/>
    </source>
</evidence>
<dbReference type="OrthoDB" id="21643at2759"/>
<dbReference type="AlphaFoldDB" id="A0A1A6AGB0"/>
<feature type="region of interest" description="Disordered" evidence="5">
    <location>
        <begin position="826"/>
        <end position="878"/>
    </location>
</feature>
<dbReference type="SMART" id="SM00360">
    <property type="entry name" value="RRM"/>
    <property type="match status" value="1"/>
</dbReference>
<proteinExistence type="predicted"/>
<dbReference type="InterPro" id="IPR034138">
    <property type="entry name" value="NOP8_RRM"/>
</dbReference>
<keyword evidence="3" id="KW-0539">Nucleus</keyword>
<comment type="subcellular location">
    <subcellularLocation>
        <location evidence="1">Nucleus</location>
        <location evidence="1">Nucleolus</location>
    </subcellularLocation>
</comment>
<feature type="compositionally biased region" description="Low complexity" evidence="5">
    <location>
        <begin position="570"/>
        <end position="587"/>
    </location>
</feature>
<dbReference type="PROSITE" id="PS50102">
    <property type="entry name" value="RRM"/>
    <property type="match status" value="1"/>
</dbReference>
<dbReference type="KEGG" id="kdj:28964602"/>
<keyword evidence="2 4" id="KW-0694">RNA-binding</keyword>
<feature type="compositionally biased region" description="Polar residues" evidence="5">
    <location>
        <begin position="692"/>
        <end position="706"/>
    </location>
</feature>
<sequence>MVDPTMTKRLHVGGLTPAITAQHIKERFSSFGTVTNVEELKPDAFGQPRPFTFLTLETTPAQLKKCLNILSGSFWRGTQLRLAEAKPDYTTRYNPPDLSAEETKRQLDKKRKRVESKCGEDMGKLAQDQRLVTRDLAIKKTFWVVNEDDGRVVRPLAIRPSHPLSKPAKIVSKKENKDKKRVGISGPPKRLRRRVINPIIYGSVYITPKEFDKGLSEEAKGLDPSEEGVWQYEDMEVEDEEDIEEDSQVVMGIWRKTNATGEVVEEQLVRGKKRRVITPEEDIYEYNFADRGSPNRDQSSSPLFGKRDLPAEQAREESPLFPTRDDEISSAKPSQETQPEEEQTSQGGSSPLFPSRAPLEQNARSLSPLFPTRSSQPGEEESTPTSPLFPSRDAPVMQTSQPSSPLFPDRPGEVDDDAISQVAQDDAAQSDYLAQRSSSPLFPARKAKSPSPSPTPISRKTQKLTGNTKPSVPDQILASARAERSSALGVLGSLIGDLSPPAKKEKVVWEVFSESDDDDEVEIARGRSTSTTDEDSYPVTGPKFDILDEERQAPYVDVPINEAPVDASTSGSGSSESSSSSSSSGSSGEKDENMDVDGQNSEGNEASSSGSGSSSSSSGSGSGSGDDDDESEDDDSDDSTSDSSETDSDTESDEEESDSAEDEEGESPEKPDLAPTQQVEPKSNGLKDMFAPQTTSSLNFGSTSNDGVGGGFSLMANFGEDIELDEDFDVPLPILEETSAGQADENGDVALEPLQLLSMSSGRGKVKFDASSAADSPLFFTFPTDAGSTSMATDGRKGESRNLFNELHTGVPILREDENGEEVLDHSILPPFSRQPGETDESMKTKWENEKLELTQGWKKKHREAKKSKRRRGGDDVE</sequence>
<evidence type="ECO:0000256" key="2">
    <source>
        <dbReference type="ARBA" id="ARBA00022884"/>
    </source>
</evidence>
<evidence type="ECO:0000256" key="4">
    <source>
        <dbReference type="PROSITE-ProRule" id="PRU00176"/>
    </source>
</evidence>
<organism evidence="7">
    <name type="scientific">Kwoniella dejecticola CBS 10117</name>
    <dbReference type="NCBI Taxonomy" id="1296121"/>
    <lineage>
        <taxon>Eukaryota</taxon>
        <taxon>Fungi</taxon>
        <taxon>Dikarya</taxon>
        <taxon>Basidiomycota</taxon>
        <taxon>Agaricomycotina</taxon>
        <taxon>Tremellomycetes</taxon>
        <taxon>Tremellales</taxon>
        <taxon>Cryptococcaceae</taxon>
        <taxon>Kwoniella</taxon>
    </lineage>
</organism>
<dbReference type="SUPFAM" id="SSF54928">
    <property type="entry name" value="RNA-binding domain, RBD"/>
    <property type="match status" value="1"/>
</dbReference>
<dbReference type="EMBL" id="CP144530">
    <property type="protein sequence ID" value="WWC58359.1"/>
    <property type="molecule type" value="Genomic_DNA"/>
</dbReference>
<dbReference type="InterPro" id="IPR000504">
    <property type="entry name" value="RRM_dom"/>
</dbReference>
<evidence type="ECO:0000259" key="6">
    <source>
        <dbReference type="PROSITE" id="PS50102"/>
    </source>
</evidence>
<reference evidence="8" key="2">
    <citation type="submission" date="2013-07" db="EMBL/GenBank/DDBJ databases">
        <authorList>
            <consortium name="The Broad Institute Genome Sequencing Platform"/>
            <person name="Cuomo C."/>
            <person name="Litvintseva A."/>
            <person name="Chen Y."/>
            <person name="Heitman J."/>
            <person name="Sun S."/>
            <person name="Springer D."/>
            <person name="Dromer F."/>
            <person name="Young S.K."/>
            <person name="Zeng Q."/>
            <person name="Gargeya S."/>
            <person name="Fitzgerald M."/>
            <person name="Abouelleil A."/>
            <person name="Alvarado L."/>
            <person name="Berlin A.M."/>
            <person name="Chapman S.B."/>
            <person name="Dewar J."/>
            <person name="Goldberg J."/>
            <person name="Griggs A."/>
            <person name="Gujja S."/>
            <person name="Hansen M."/>
            <person name="Howarth C."/>
            <person name="Imamovic A."/>
            <person name="Larimer J."/>
            <person name="McCowan C."/>
            <person name="Murphy C."/>
            <person name="Pearson M."/>
            <person name="Priest M."/>
            <person name="Roberts A."/>
            <person name="Saif S."/>
            <person name="Shea T."/>
            <person name="Sykes S."/>
            <person name="Wortman J."/>
            <person name="Nusbaum C."/>
            <person name="Birren B."/>
        </authorList>
    </citation>
    <scope>NUCLEOTIDE SEQUENCE</scope>
    <source>
        <strain evidence="8">CBS 10117</strain>
    </source>
</reference>
<feature type="compositionally biased region" description="Basic and acidic residues" evidence="5">
    <location>
        <begin position="841"/>
        <end position="853"/>
    </location>
</feature>
<dbReference type="STRING" id="1296121.A0A1A6AGB0"/>
<feature type="compositionally biased region" description="Basic and acidic residues" evidence="5">
    <location>
        <begin position="305"/>
        <end position="329"/>
    </location>
</feature>
<gene>
    <name evidence="7" type="ORF">I303_00903</name>
    <name evidence="8" type="ORF">I303_100899</name>
</gene>
<feature type="domain" description="RRM" evidence="6">
    <location>
        <begin position="8"/>
        <end position="87"/>
    </location>
</feature>
<reference evidence="8" key="3">
    <citation type="submission" date="2024-02" db="EMBL/GenBank/DDBJ databases">
        <title>Comparative genomics of Cryptococcus and Kwoniella reveals pathogenesis evolution and contrasting modes of karyotype evolution via chromosome fusion or intercentromeric recombination.</title>
        <authorList>
            <person name="Coelho M.A."/>
            <person name="David-Palma M."/>
            <person name="Shea T."/>
            <person name="Bowers K."/>
            <person name="McGinley-Smith S."/>
            <person name="Mohammad A.W."/>
            <person name="Gnirke A."/>
            <person name="Yurkov A.M."/>
            <person name="Nowrousian M."/>
            <person name="Sun S."/>
            <person name="Cuomo C.A."/>
            <person name="Heitman J."/>
        </authorList>
    </citation>
    <scope>NUCLEOTIDE SEQUENCE</scope>
    <source>
        <strain evidence="8">CBS 10117</strain>
    </source>
</reference>
<dbReference type="RefSeq" id="XP_018266923.1">
    <property type="nucleotide sequence ID" value="XM_018404269.1"/>
</dbReference>
<feature type="compositionally biased region" description="Acidic residues" evidence="5">
    <location>
        <begin position="625"/>
        <end position="666"/>
    </location>
</feature>
<feature type="region of interest" description="Disordered" evidence="5">
    <location>
        <begin position="513"/>
        <end position="707"/>
    </location>
</feature>
<dbReference type="PANTHER" id="PTHR48029:SF1">
    <property type="entry name" value="NUCLEOLAR PROTEIN 8"/>
    <property type="match status" value="1"/>
</dbReference>
<reference evidence="7" key="1">
    <citation type="submission" date="2013-07" db="EMBL/GenBank/DDBJ databases">
        <title>The Genome Sequence of Cryptococcus dejecticola CBS10117.</title>
        <authorList>
            <consortium name="The Broad Institute Genome Sequencing Platform"/>
            <person name="Cuomo C."/>
            <person name="Litvintseva A."/>
            <person name="Chen Y."/>
            <person name="Heitman J."/>
            <person name="Sun S."/>
            <person name="Springer D."/>
            <person name="Dromer F."/>
            <person name="Young S.K."/>
            <person name="Zeng Q."/>
            <person name="Gargeya S."/>
            <person name="Fitzgerald M."/>
            <person name="Abouelleil A."/>
            <person name="Alvarado L."/>
            <person name="Berlin A.M."/>
            <person name="Chapman S.B."/>
            <person name="Dewar J."/>
            <person name="Goldberg J."/>
            <person name="Griggs A."/>
            <person name="Gujja S."/>
            <person name="Hansen M."/>
            <person name="Howarth C."/>
            <person name="Imamovic A."/>
            <person name="Larimer J."/>
            <person name="McCowan C."/>
            <person name="Murphy C."/>
            <person name="Pearson M."/>
            <person name="Priest M."/>
            <person name="Roberts A."/>
            <person name="Saif S."/>
            <person name="Shea T."/>
            <person name="Sykes S."/>
            <person name="Wortman J."/>
            <person name="Nusbaum C."/>
            <person name="Birren B."/>
        </authorList>
    </citation>
    <scope>NUCLEOTIDE SEQUENCE [LARGE SCALE GENOMIC DNA]</scope>
    <source>
        <strain evidence="7">CBS 10117</strain>
    </source>
</reference>